<protein>
    <recommendedName>
        <fullName evidence="3">Asparagine synthetase domain-containing protein</fullName>
    </recommendedName>
</protein>
<sequence length="388" mass="43254">MVAVSYANFELTNNTRLSFDVRSEENNFRCFFEFSRPIVITAKTLTATLAIISGQSFDQMSVDHALPAQCVDFLSQFCQCQLSVGSAAHSITSEVPNAKCGNIGLSFSGGFDSIAAKELLDPDKTILISLDFGGRFAREAVFFDNFPTLTVRTNLVTEKFHRHSWAFMALGAILASPTLGLDVLSFGSILEASPQNMLSAGPDMDTTNFPVFEFLGLDWYNPALGITEVGSAIIAAQTIPDLLDDSLKSLAEPGTEKLYRKWVLLKLAELFTGLPLQATEPRKPYPQHRLPFGTSFVSHLLSFYMQKKLGAQVRDIFVSQMPDEVNDFIEGADLTFFERYNSNFLQKVPAQFRAGLIARLASFGILPYTQKDWQEYHRTLELLQKYGR</sequence>
<accession>A0AB38XQT3</accession>
<dbReference type="AlphaFoldDB" id="A0AB38XQT3"/>
<dbReference type="EMBL" id="CP116394">
    <property type="protein sequence ID" value="WCE46574.1"/>
    <property type="molecule type" value="Genomic_DNA"/>
</dbReference>
<proteinExistence type="predicted"/>
<evidence type="ECO:0000313" key="1">
    <source>
        <dbReference type="EMBL" id="WCE46574.1"/>
    </source>
</evidence>
<reference evidence="1" key="1">
    <citation type="submission" date="2023-01" db="EMBL/GenBank/DDBJ databases">
        <title>Comparative Genomic Analysis of the Clinically-Derived Winkia Strain NY0527 Provides Evidence into the Taxonomic Reassignment of Winkia neuii and Characterizes Their Virulence Traits.</title>
        <authorList>
            <person name="Cai X."/>
            <person name="Peng Y."/>
            <person name="Li M."/>
            <person name="Qiu Y."/>
            <person name="Wang Y."/>
            <person name="Xu L."/>
            <person name="Hou Q."/>
        </authorList>
    </citation>
    <scope>NUCLEOTIDE SEQUENCE</scope>
    <source>
        <strain evidence="1">NY0527</strain>
    </source>
</reference>
<dbReference type="KEGG" id="wne:PIG85_02720"/>
<name>A0AB38XQT3_9ACTO</name>
<dbReference type="RefSeq" id="WP_004805655.1">
    <property type="nucleotide sequence ID" value="NZ_CP116394.1"/>
</dbReference>
<dbReference type="Proteomes" id="UP001211044">
    <property type="component" value="Chromosome"/>
</dbReference>
<gene>
    <name evidence="1" type="ORF">PIG85_02720</name>
</gene>
<evidence type="ECO:0008006" key="3">
    <source>
        <dbReference type="Google" id="ProtNLM"/>
    </source>
</evidence>
<evidence type="ECO:0000313" key="2">
    <source>
        <dbReference type="Proteomes" id="UP001211044"/>
    </source>
</evidence>
<organism evidence="1 2">
    <name type="scientific">Winkia neuii subsp. anitrata</name>
    <dbReference type="NCBI Taxonomy" id="29318"/>
    <lineage>
        <taxon>Bacteria</taxon>
        <taxon>Bacillati</taxon>
        <taxon>Actinomycetota</taxon>
        <taxon>Actinomycetes</taxon>
        <taxon>Actinomycetales</taxon>
        <taxon>Actinomycetaceae</taxon>
        <taxon>Winkia</taxon>
    </lineage>
</organism>